<accession>A0A7C8R732</accession>
<name>A0A7C8R732_ORBOL</name>
<dbReference type="AlphaFoldDB" id="A0A7C8R732"/>
<sequence>MLRGSVAQLRSPIAPLPSLAATPSSTQASTHTDERATTGWIPPVRFRVLTLLAPWSTSWMLQVGIIIILALERSIQHINPGNLSPLRCCWALETVKIPSRIHPIS</sequence>
<evidence type="ECO:0000313" key="2">
    <source>
        <dbReference type="EMBL" id="KAF3277527.1"/>
    </source>
</evidence>
<feature type="compositionally biased region" description="Polar residues" evidence="1">
    <location>
        <begin position="21"/>
        <end position="30"/>
    </location>
</feature>
<evidence type="ECO:0000313" key="3">
    <source>
        <dbReference type="Proteomes" id="UP000474640"/>
    </source>
</evidence>
<dbReference type="OrthoDB" id="10610015at2759"/>
<dbReference type="Proteomes" id="UP000474640">
    <property type="component" value="Unassembled WGS sequence"/>
</dbReference>
<reference evidence="2 3" key="1">
    <citation type="submission" date="2020-01" db="EMBL/GenBank/DDBJ databases">
        <authorList>
            <person name="Palmer J.M."/>
        </authorList>
    </citation>
    <scope>NUCLEOTIDE SEQUENCE [LARGE SCALE GENOMIC DNA]</scope>
    <source>
        <strain evidence="2 3">TWF970</strain>
    </source>
</reference>
<protein>
    <submittedName>
        <fullName evidence="2">Uncharacterized protein</fullName>
    </submittedName>
</protein>
<proteinExistence type="predicted"/>
<feature type="region of interest" description="Disordered" evidence="1">
    <location>
        <begin position="16"/>
        <end position="36"/>
    </location>
</feature>
<dbReference type="EMBL" id="JAABOJ010000028">
    <property type="protein sequence ID" value="KAF3277527.1"/>
    <property type="molecule type" value="Genomic_DNA"/>
</dbReference>
<comment type="caution">
    <text evidence="2">The sequence shown here is derived from an EMBL/GenBank/DDBJ whole genome shotgun (WGS) entry which is preliminary data.</text>
</comment>
<organism evidence="2 3">
    <name type="scientific">Orbilia oligospora</name>
    <name type="common">Nematode-trapping fungus</name>
    <name type="synonym">Arthrobotrys oligospora</name>
    <dbReference type="NCBI Taxonomy" id="2813651"/>
    <lineage>
        <taxon>Eukaryota</taxon>
        <taxon>Fungi</taxon>
        <taxon>Dikarya</taxon>
        <taxon>Ascomycota</taxon>
        <taxon>Pezizomycotina</taxon>
        <taxon>Orbiliomycetes</taxon>
        <taxon>Orbiliales</taxon>
        <taxon>Orbiliaceae</taxon>
        <taxon>Orbilia</taxon>
    </lineage>
</organism>
<evidence type="ECO:0000256" key="1">
    <source>
        <dbReference type="SAM" id="MobiDB-lite"/>
    </source>
</evidence>
<gene>
    <name evidence="2" type="ORF">TWF970_005134</name>
</gene>